<dbReference type="NCBIfam" id="NF005312">
    <property type="entry name" value="PRK06846.1"/>
    <property type="match status" value="1"/>
</dbReference>
<evidence type="ECO:0000313" key="1">
    <source>
        <dbReference type="EMBL" id="KIC94971.1"/>
    </source>
</evidence>
<organism evidence="1 2">
    <name type="scientific">Flavihumibacter solisilvae</name>
    <dbReference type="NCBI Taxonomy" id="1349421"/>
    <lineage>
        <taxon>Bacteria</taxon>
        <taxon>Pseudomonadati</taxon>
        <taxon>Bacteroidota</taxon>
        <taxon>Chitinophagia</taxon>
        <taxon>Chitinophagales</taxon>
        <taxon>Chitinophagaceae</taxon>
        <taxon>Flavihumibacter</taxon>
    </lineage>
</organism>
<evidence type="ECO:0000313" key="2">
    <source>
        <dbReference type="Proteomes" id="UP000031408"/>
    </source>
</evidence>
<protein>
    <submittedName>
        <fullName evidence="1">Deaminase</fullName>
    </submittedName>
</protein>
<dbReference type="SUPFAM" id="SSF51338">
    <property type="entry name" value="Composite domain of metallo-dependent hydrolases"/>
    <property type="match status" value="1"/>
</dbReference>
<dbReference type="InterPro" id="IPR011059">
    <property type="entry name" value="Metal-dep_hydrolase_composite"/>
</dbReference>
<dbReference type="GO" id="GO:0016814">
    <property type="term" value="F:hydrolase activity, acting on carbon-nitrogen (but not peptide) bonds, in cyclic amidines"/>
    <property type="evidence" value="ECO:0007669"/>
    <property type="project" value="TreeGrafter"/>
</dbReference>
<name>A0A0C1L619_9BACT</name>
<dbReference type="Gene3D" id="3.20.20.140">
    <property type="entry name" value="Metal-dependent hydrolases"/>
    <property type="match status" value="1"/>
</dbReference>
<dbReference type="EMBL" id="JSVC01000009">
    <property type="protein sequence ID" value="KIC94971.1"/>
    <property type="molecule type" value="Genomic_DNA"/>
</dbReference>
<dbReference type="PANTHER" id="PTHR32027">
    <property type="entry name" value="CYTOSINE DEAMINASE"/>
    <property type="match status" value="1"/>
</dbReference>
<dbReference type="CDD" id="cd01293">
    <property type="entry name" value="Bact_CD"/>
    <property type="match status" value="1"/>
</dbReference>
<reference evidence="1 2" key="1">
    <citation type="submission" date="2014-11" db="EMBL/GenBank/DDBJ databases">
        <title>Genome sequence of Flavihumibacter solisilvae 3-3.</title>
        <authorList>
            <person name="Zhou G."/>
            <person name="Li M."/>
            <person name="Wang G."/>
        </authorList>
    </citation>
    <scope>NUCLEOTIDE SEQUENCE [LARGE SCALE GENOMIC DNA]</scope>
    <source>
        <strain evidence="1 2">3-3</strain>
    </source>
</reference>
<dbReference type="PANTHER" id="PTHR32027:SF9">
    <property type="entry name" value="BLL3847 PROTEIN"/>
    <property type="match status" value="1"/>
</dbReference>
<sequence length="452" mass="49489">MRKSDISRKDFLKQTGLGFAGMATVPALLNTRDISTQQSTGKENRYGRNDFTLKNVRLETGFGYDGDEVTHTTTGLFSVAISNGRFKSISANTPTNSHAIDARGLLMLPAFKDMHIHLDKTFYGGPWQATKRITGGVKGMIALEQQILPEMLKTSTDHAGRLIELLQSKGTSFARSHVNIEPTSKLQSLKNLQKAVENKKNCFGAELVAFPQHGVFYTDSVPYLKDAAQMDIDFIGGLDPYSIDGSIERTIDFTVQLALDNNKGIDIHLHESGESGLKTVEYLIKKVNENPVLKKKTYLSHCFVLGKLEKSKQEEIAEQLGTANIGIVSTIPFGGLIMPIPVLYKHNVTVLTGNDSIIDHWNTWGSGSVLQKANLMAQLYGYSSEFLLSRSLKLATANVLPLDDKGVQQWPKAGDAADAVLIDASCSAEAVSRISPVRSLIVKGSIVYNDQP</sequence>
<dbReference type="InterPro" id="IPR052349">
    <property type="entry name" value="Metallo-hydrolase_Enzymes"/>
</dbReference>
<dbReference type="Gene3D" id="2.30.40.10">
    <property type="entry name" value="Urease, subunit C, domain 1"/>
    <property type="match status" value="1"/>
</dbReference>
<proteinExistence type="predicted"/>
<gene>
    <name evidence="1" type="ORF">OI18_08735</name>
</gene>
<dbReference type="OrthoDB" id="9815027at2"/>
<dbReference type="Proteomes" id="UP000031408">
    <property type="component" value="Unassembled WGS sequence"/>
</dbReference>
<comment type="caution">
    <text evidence="1">The sequence shown here is derived from an EMBL/GenBank/DDBJ whole genome shotgun (WGS) entry which is preliminary data.</text>
</comment>
<dbReference type="STRING" id="1349421.OI18_08735"/>
<dbReference type="SUPFAM" id="SSF51556">
    <property type="entry name" value="Metallo-dependent hydrolases"/>
    <property type="match status" value="1"/>
</dbReference>
<dbReference type="RefSeq" id="WP_039139055.1">
    <property type="nucleotide sequence ID" value="NZ_JSVC01000009.1"/>
</dbReference>
<dbReference type="AlphaFoldDB" id="A0A0C1L619"/>
<keyword evidence="2" id="KW-1185">Reference proteome</keyword>
<accession>A0A0C1L619</accession>
<dbReference type="InterPro" id="IPR032466">
    <property type="entry name" value="Metal_Hydrolase"/>
</dbReference>